<evidence type="ECO:0000313" key="2">
    <source>
        <dbReference type="EMBL" id="MBW4431268.1"/>
    </source>
</evidence>
<dbReference type="SUPFAM" id="SSF116726">
    <property type="entry name" value="TrkA C-terminal domain-like"/>
    <property type="match status" value="1"/>
</dbReference>
<dbReference type="GO" id="GO:0006813">
    <property type="term" value="P:potassium ion transport"/>
    <property type="evidence" value="ECO:0007669"/>
    <property type="project" value="InterPro"/>
</dbReference>
<protein>
    <submittedName>
        <fullName evidence="2">TrkA C-terminal domain-containing protein</fullName>
    </submittedName>
</protein>
<comment type="caution">
    <text evidence="2">The sequence shown here is derived from an EMBL/GenBank/DDBJ whole genome shotgun (WGS) entry which is preliminary data.</text>
</comment>
<dbReference type="InterPro" id="IPR006037">
    <property type="entry name" value="RCK_C"/>
</dbReference>
<reference evidence="2" key="2">
    <citation type="journal article" date="2022" name="Microbiol. Resour. Announc.">
        <title>Metagenome Sequencing to Explore Phylogenomics of Terrestrial Cyanobacteria.</title>
        <authorList>
            <person name="Ward R.D."/>
            <person name="Stajich J.E."/>
            <person name="Johansen J.R."/>
            <person name="Huntemann M."/>
            <person name="Clum A."/>
            <person name="Foster B."/>
            <person name="Foster B."/>
            <person name="Roux S."/>
            <person name="Palaniappan K."/>
            <person name="Varghese N."/>
            <person name="Mukherjee S."/>
            <person name="Reddy T.B.K."/>
            <person name="Daum C."/>
            <person name="Copeland A."/>
            <person name="Chen I.A."/>
            <person name="Ivanova N.N."/>
            <person name="Kyrpides N.C."/>
            <person name="Shapiro N."/>
            <person name="Eloe-Fadrosh E.A."/>
            <person name="Pietrasiak N."/>
        </authorList>
    </citation>
    <scope>NUCLEOTIDE SEQUENCE</scope>
    <source>
        <strain evidence="2">HA4357-MV3</strain>
    </source>
</reference>
<dbReference type="AlphaFoldDB" id="A0A9E3H5N0"/>
<gene>
    <name evidence="2" type="ORF">KME28_05945</name>
</gene>
<dbReference type="GO" id="GO:0008324">
    <property type="term" value="F:monoatomic cation transmembrane transporter activity"/>
    <property type="evidence" value="ECO:0007669"/>
    <property type="project" value="InterPro"/>
</dbReference>
<proteinExistence type="predicted"/>
<evidence type="ECO:0000259" key="1">
    <source>
        <dbReference type="PROSITE" id="PS51202"/>
    </source>
</evidence>
<reference evidence="2" key="1">
    <citation type="submission" date="2021-05" db="EMBL/GenBank/DDBJ databases">
        <authorList>
            <person name="Pietrasiak N."/>
            <person name="Ward R."/>
            <person name="Stajich J.E."/>
            <person name="Kurbessoian T."/>
        </authorList>
    </citation>
    <scope>NUCLEOTIDE SEQUENCE</scope>
    <source>
        <strain evidence="2">HA4357-MV3</strain>
    </source>
</reference>
<dbReference type="InterPro" id="IPR036721">
    <property type="entry name" value="RCK_C_sf"/>
</dbReference>
<dbReference type="Proteomes" id="UP000813215">
    <property type="component" value="Unassembled WGS sequence"/>
</dbReference>
<evidence type="ECO:0000313" key="3">
    <source>
        <dbReference type="Proteomes" id="UP000813215"/>
    </source>
</evidence>
<dbReference type="Gene3D" id="3.30.70.1450">
    <property type="entry name" value="Regulator of K+ conductance, C-terminal domain"/>
    <property type="match status" value="1"/>
</dbReference>
<accession>A0A9E3H5N0</accession>
<sequence>MALGLISVKIMSNSCHCGKALTSLFLPESCIVIGMIRNNQVILASADPIIWYGDYLLAVALSSASVPMLNFVLNKKHPVHYSPKECFIKKPTI</sequence>
<dbReference type="PROSITE" id="PS51202">
    <property type="entry name" value="RCK_C"/>
    <property type="match status" value="1"/>
</dbReference>
<organism evidence="2 3">
    <name type="scientific">Pelatocladus maniniholoensis HA4357-MV3</name>
    <dbReference type="NCBI Taxonomy" id="1117104"/>
    <lineage>
        <taxon>Bacteria</taxon>
        <taxon>Bacillati</taxon>
        <taxon>Cyanobacteriota</taxon>
        <taxon>Cyanophyceae</taxon>
        <taxon>Nostocales</taxon>
        <taxon>Nostocaceae</taxon>
        <taxon>Pelatocladus</taxon>
    </lineage>
</organism>
<feature type="domain" description="RCK C-terminal" evidence="1">
    <location>
        <begin position="1"/>
        <end position="74"/>
    </location>
</feature>
<dbReference type="EMBL" id="JAHHHW010000062">
    <property type="protein sequence ID" value="MBW4431268.1"/>
    <property type="molecule type" value="Genomic_DNA"/>
</dbReference>
<name>A0A9E3H5N0_9NOST</name>